<keyword evidence="2" id="KW-1185">Reference proteome</keyword>
<dbReference type="AlphaFoldDB" id="A0A2S2BWI3"/>
<dbReference type="KEGG" id="roz:CBI38_16710"/>
<proteinExistence type="predicted"/>
<name>A0A2S2BWI3_9NOCA</name>
<evidence type="ECO:0000313" key="2">
    <source>
        <dbReference type="Proteomes" id="UP000245711"/>
    </source>
</evidence>
<gene>
    <name evidence="1" type="ORF">CBI38_16710</name>
</gene>
<evidence type="ECO:0000313" key="1">
    <source>
        <dbReference type="EMBL" id="AWK72952.1"/>
    </source>
</evidence>
<dbReference type="Proteomes" id="UP000245711">
    <property type="component" value="Chromosome"/>
</dbReference>
<protein>
    <submittedName>
        <fullName evidence="1">Uncharacterized protein</fullName>
    </submittedName>
</protein>
<sequence length="121" mass="13047">MGEFECPGHLVADPDDAARGGVGQPAVCALVEGDQMRVSGQHVLPIEFCRLSCGRGGPDRAVRAGVDLLAPPLTGVEDFDETRVFLEQVRLGRHETLRRDLDRVLGAALRSRVERSTGVIT</sequence>
<organism evidence="1 2">
    <name type="scientific">Rhodococcus oxybenzonivorans</name>
    <dbReference type="NCBI Taxonomy" id="1990687"/>
    <lineage>
        <taxon>Bacteria</taxon>
        <taxon>Bacillati</taxon>
        <taxon>Actinomycetota</taxon>
        <taxon>Actinomycetes</taxon>
        <taxon>Mycobacteriales</taxon>
        <taxon>Nocardiaceae</taxon>
        <taxon>Rhodococcus</taxon>
    </lineage>
</organism>
<dbReference type="EMBL" id="CP021354">
    <property type="protein sequence ID" value="AWK72952.1"/>
    <property type="molecule type" value="Genomic_DNA"/>
</dbReference>
<accession>A0A2S2BWI3</accession>
<reference evidence="1 2" key="1">
    <citation type="submission" date="2017-05" db="EMBL/GenBank/DDBJ databases">
        <title>Isolation of Rhodococcus sp. S2-17 biodegrading of BP-3.</title>
        <authorList>
            <person name="Lee Y."/>
            <person name="Kim K.H."/>
            <person name="Chun B.H."/>
            <person name="Jung H.S."/>
            <person name="Jeon C.O."/>
        </authorList>
    </citation>
    <scope>NUCLEOTIDE SEQUENCE [LARGE SCALE GENOMIC DNA]</scope>
    <source>
        <strain evidence="1 2">S2-17</strain>
    </source>
</reference>